<dbReference type="OrthoDB" id="6451869at2759"/>
<dbReference type="AlphaFoldDB" id="A0A087T0W4"/>
<protein>
    <submittedName>
        <fullName evidence="2">Uncharacterized protein</fullName>
    </submittedName>
</protein>
<proteinExistence type="predicted"/>
<dbReference type="Proteomes" id="UP000054359">
    <property type="component" value="Unassembled WGS sequence"/>
</dbReference>
<feature type="compositionally biased region" description="Basic and acidic residues" evidence="1">
    <location>
        <begin position="1"/>
        <end position="11"/>
    </location>
</feature>
<reference evidence="2 3" key="1">
    <citation type="submission" date="2013-11" db="EMBL/GenBank/DDBJ databases">
        <title>Genome sequencing of Stegodyphus mimosarum.</title>
        <authorList>
            <person name="Bechsgaard J."/>
        </authorList>
    </citation>
    <scope>NUCLEOTIDE SEQUENCE [LARGE SCALE GENOMIC DNA]</scope>
</reference>
<evidence type="ECO:0000313" key="2">
    <source>
        <dbReference type="EMBL" id="KFM58753.1"/>
    </source>
</evidence>
<sequence>MRHKKEAKEGDLNNQTPSPQLVISSSSPHSISPPAITIERSSSVPIPTCIPGFQRYSYRFSSKDPLYKSLTVVPTESYISALQRLSIDANNKHMVNSSCMKSSNCHCSNNVSSFNSQNTSGSIQNEHSKFPLNNRTVCSTTLYPSVFQNSDYQNHYSNYGYPREYCSPMLSTAFRGAMRSPGSSFDLYQRDYKNKEMTSCGVVQTQGFERLSPNAAGAFSFSSLEKNTNDLPDRHDSCAVRPNQRTCDLALQTPSGMVSNVQVSNRLQAPSVTTSCLLTDSAFSNSSNRRVQSCSADWNFLSENSHYENSMQNVDEASTPPSFTNL</sequence>
<evidence type="ECO:0000313" key="3">
    <source>
        <dbReference type="Proteomes" id="UP000054359"/>
    </source>
</evidence>
<evidence type="ECO:0000256" key="1">
    <source>
        <dbReference type="SAM" id="MobiDB-lite"/>
    </source>
</evidence>
<feature type="non-terminal residue" evidence="2">
    <location>
        <position position="326"/>
    </location>
</feature>
<feature type="region of interest" description="Disordered" evidence="1">
    <location>
        <begin position="1"/>
        <end position="36"/>
    </location>
</feature>
<feature type="compositionally biased region" description="Low complexity" evidence="1">
    <location>
        <begin position="17"/>
        <end position="36"/>
    </location>
</feature>
<keyword evidence="3" id="KW-1185">Reference proteome</keyword>
<name>A0A087T0W4_STEMI</name>
<accession>A0A087T0W4</accession>
<organism evidence="2 3">
    <name type="scientific">Stegodyphus mimosarum</name>
    <name type="common">African social velvet spider</name>
    <dbReference type="NCBI Taxonomy" id="407821"/>
    <lineage>
        <taxon>Eukaryota</taxon>
        <taxon>Metazoa</taxon>
        <taxon>Ecdysozoa</taxon>
        <taxon>Arthropoda</taxon>
        <taxon>Chelicerata</taxon>
        <taxon>Arachnida</taxon>
        <taxon>Araneae</taxon>
        <taxon>Araneomorphae</taxon>
        <taxon>Entelegynae</taxon>
        <taxon>Eresoidea</taxon>
        <taxon>Eresidae</taxon>
        <taxon>Stegodyphus</taxon>
    </lineage>
</organism>
<gene>
    <name evidence="2" type="ORF">X975_04138</name>
</gene>
<dbReference type="EMBL" id="KK112881">
    <property type="protein sequence ID" value="KFM58753.1"/>
    <property type="molecule type" value="Genomic_DNA"/>
</dbReference>